<protein>
    <recommendedName>
        <fullName evidence="4">Peptide methionine sulfoxide reductase MsrA</fullName>
        <shortName evidence="4">Protein-methionine-S-oxide reductase</shortName>
        <ecNumber evidence="4">1.8.4.11</ecNumber>
    </recommendedName>
    <alternativeName>
        <fullName evidence="4">Peptide-methionine (S)-S-oxide reductase</fullName>
        <shortName evidence="4">Peptide Met(O) reductase</shortName>
    </alternativeName>
</protein>
<dbReference type="GO" id="GO:0033744">
    <property type="term" value="F:L-methionine:thioredoxin-disulfide S-oxidoreductase activity"/>
    <property type="evidence" value="ECO:0007669"/>
    <property type="project" value="RHEA"/>
</dbReference>
<dbReference type="GO" id="GO:0008113">
    <property type="term" value="F:peptide-methionine (S)-S-oxide reductase activity"/>
    <property type="evidence" value="ECO:0007669"/>
    <property type="project" value="UniProtKB-UniRule"/>
</dbReference>
<keyword evidence="1 4" id="KW-0560">Oxidoreductase</keyword>
<keyword evidence="5" id="KW-0732">Signal</keyword>
<keyword evidence="8" id="KW-1185">Reference proteome</keyword>
<dbReference type="EMBL" id="QQAH01000001">
    <property type="protein sequence ID" value="RDD83370.1"/>
    <property type="molecule type" value="Genomic_DNA"/>
</dbReference>
<evidence type="ECO:0000256" key="5">
    <source>
        <dbReference type="SAM" id="SignalP"/>
    </source>
</evidence>
<accession>A0A369UUT6</accession>
<proteinExistence type="inferred from homology"/>
<feature type="domain" description="Peptide methionine sulphoxide reductase MsrA" evidence="6">
    <location>
        <begin position="54"/>
        <end position="205"/>
    </location>
</feature>
<gene>
    <name evidence="4 7" type="primary">msrA</name>
    <name evidence="7" type="ORF">DVJ77_01945</name>
</gene>
<dbReference type="OrthoDB" id="4174719at2"/>
<dbReference type="NCBIfam" id="TIGR00401">
    <property type="entry name" value="msrA"/>
    <property type="match status" value="1"/>
</dbReference>
<organism evidence="7 8">
    <name type="scientific">Dyella tabacisoli</name>
    <dbReference type="NCBI Taxonomy" id="2282381"/>
    <lineage>
        <taxon>Bacteria</taxon>
        <taxon>Pseudomonadati</taxon>
        <taxon>Pseudomonadota</taxon>
        <taxon>Gammaproteobacteria</taxon>
        <taxon>Lysobacterales</taxon>
        <taxon>Rhodanobacteraceae</taxon>
        <taxon>Dyella</taxon>
    </lineage>
</organism>
<comment type="similarity">
    <text evidence="4">Belongs to the MsrA Met sulfoxide reductase family.</text>
</comment>
<evidence type="ECO:0000313" key="7">
    <source>
        <dbReference type="EMBL" id="RDD83370.1"/>
    </source>
</evidence>
<dbReference type="AlphaFoldDB" id="A0A369UUT6"/>
<comment type="catalytic activity">
    <reaction evidence="2 4">
        <text>L-methionyl-[protein] + [thioredoxin]-disulfide + H2O = L-methionyl-(S)-S-oxide-[protein] + [thioredoxin]-dithiol</text>
        <dbReference type="Rhea" id="RHEA:14217"/>
        <dbReference type="Rhea" id="RHEA-COMP:10698"/>
        <dbReference type="Rhea" id="RHEA-COMP:10700"/>
        <dbReference type="Rhea" id="RHEA-COMP:12313"/>
        <dbReference type="Rhea" id="RHEA-COMP:12315"/>
        <dbReference type="ChEBI" id="CHEBI:15377"/>
        <dbReference type="ChEBI" id="CHEBI:16044"/>
        <dbReference type="ChEBI" id="CHEBI:29950"/>
        <dbReference type="ChEBI" id="CHEBI:44120"/>
        <dbReference type="ChEBI" id="CHEBI:50058"/>
        <dbReference type="EC" id="1.8.4.11"/>
    </reaction>
</comment>
<dbReference type="InterPro" id="IPR002569">
    <property type="entry name" value="Met_Sox_Rdtase_MsrA_dom"/>
</dbReference>
<evidence type="ECO:0000256" key="4">
    <source>
        <dbReference type="HAMAP-Rule" id="MF_01401"/>
    </source>
</evidence>
<dbReference type="InterPro" id="IPR036509">
    <property type="entry name" value="Met_Sox_Rdtase_MsrA_sf"/>
</dbReference>
<comment type="caution">
    <text evidence="7">The sequence shown here is derived from an EMBL/GenBank/DDBJ whole genome shotgun (WGS) entry which is preliminary data.</text>
</comment>
<feature type="signal peptide" evidence="5">
    <location>
        <begin position="1"/>
        <end position="19"/>
    </location>
</feature>
<dbReference type="Pfam" id="PF01625">
    <property type="entry name" value="PMSR"/>
    <property type="match status" value="1"/>
</dbReference>
<dbReference type="EC" id="1.8.4.11" evidence="4"/>
<name>A0A369UUT6_9GAMM</name>
<evidence type="ECO:0000256" key="3">
    <source>
        <dbReference type="ARBA" id="ARBA00048782"/>
    </source>
</evidence>
<reference evidence="7 8" key="1">
    <citation type="submission" date="2018-07" db="EMBL/GenBank/DDBJ databases">
        <title>Dyella tabacisoli L4-6T, whole genome shotgun sequence.</title>
        <authorList>
            <person name="Zhou X.-K."/>
            <person name="Li W.-J."/>
            <person name="Duan Y.-Q."/>
        </authorList>
    </citation>
    <scope>NUCLEOTIDE SEQUENCE [LARGE SCALE GENOMIC DNA]</scope>
    <source>
        <strain evidence="7 8">L4-6</strain>
    </source>
</reference>
<sequence>MSRRTLFSLSSLTVTLALAVLSACSAPAIGRDVVALPDPKVDAAAPASHTDQVAVLAGGCFWGVDAVFKHVKGVKQVWSGYAGGNAGTATYSQVSDGDTGHAESVKILYDPAQISYGQLLRVFFSVATDPTQLNRQGPDTGTQYRSAIFYGSDEQQRIATAYIAQLTAAKAFDAPIVTQVVPLKGFYTAEAYHQDYFRLNPNNPYIIINDAPKVAHLKQVFPELYRSAETVVSVQLH</sequence>
<dbReference type="RefSeq" id="WP_114843761.1">
    <property type="nucleotide sequence ID" value="NZ_JBHSPE010000001.1"/>
</dbReference>
<dbReference type="HAMAP" id="MF_01401">
    <property type="entry name" value="MsrA"/>
    <property type="match status" value="1"/>
</dbReference>
<dbReference type="Proteomes" id="UP000253782">
    <property type="component" value="Unassembled WGS sequence"/>
</dbReference>
<dbReference type="Gene3D" id="3.30.1060.10">
    <property type="entry name" value="Peptide methionine sulphoxide reductase MsrA"/>
    <property type="match status" value="1"/>
</dbReference>
<dbReference type="PROSITE" id="PS51257">
    <property type="entry name" value="PROKAR_LIPOPROTEIN"/>
    <property type="match status" value="1"/>
</dbReference>
<evidence type="ECO:0000313" key="8">
    <source>
        <dbReference type="Proteomes" id="UP000253782"/>
    </source>
</evidence>
<evidence type="ECO:0000259" key="6">
    <source>
        <dbReference type="Pfam" id="PF01625"/>
    </source>
</evidence>
<comment type="function">
    <text evidence="4">Has an important function as a repair enzyme for proteins that have been inactivated by oxidation. Catalyzes the reversible oxidation-reduction of methionine sulfoxide in proteins to methionine.</text>
</comment>
<comment type="catalytic activity">
    <reaction evidence="3 4">
        <text>[thioredoxin]-disulfide + L-methionine + H2O = L-methionine (S)-S-oxide + [thioredoxin]-dithiol</text>
        <dbReference type="Rhea" id="RHEA:19993"/>
        <dbReference type="Rhea" id="RHEA-COMP:10698"/>
        <dbReference type="Rhea" id="RHEA-COMP:10700"/>
        <dbReference type="ChEBI" id="CHEBI:15377"/>
        <dbReference type="ChEBI" id="CHEBI:29950"/>
        <dbReference type="ChEBI" id="CHEBI:50058"/>
        <dbReference type="ChEBI" id="CHEBI:57844"/>
        <dbReference type="ChEBI" id="CHEBI:58772"/>
        <dbReference type="EC" id="1.8.4.11"/>
    </reaction>
</comment>
<evidence type="ECO:0000256" key="1">
    <source>
        <dbReference type="ARBA" id="ARBA00023002"/>
    </source>
</evidence>
<evidence type="ECO:0000256" key="2">
    <source>
        <dbReference type="ARBA" id="ARBA00047806"/>
    </source>
</evidence>
<feature type="chain" id="PRO_5016794170" description="Peptide methionine sulfoxide reductase MsrA" evidence="5">
    <location>
        <begin position="20"/>
        <end position="237"/>
    </location>
</feature>
<dbReference type="PANTHER" id="PTHR43774:SF1">
    <property type="entry name" value="PEPTIDE METHIONINE SULFOXIDE REDUCTASE MSRA 2"/>
    <property type="match status" value="1"/>
</dbReference>
<feature type="active site" evidence="4">
    <location>
        <position position="60"/>
    </location>
</feature>
<dbReference type="SUPFAM" id="SSF55068">
    <property type="entry name" value="Peptide methionine sulfoxide reductase"/>
    <property type="match status" value="1"/>
</dbReference>
<dbReference type="PANTHER" id="PTHR43774">
    <property type="entry name" value="PEPTIDE METHIONINE SULFOXIDE REDUCTASE"/>
    <property type="match status" value="1"/>
</dbReference>